<dbReference type="RefSeq" id="XP_002843841.1">
    <property type="nucleotide sequence ID" value="XM_002843795.1"/>
</dbReference>
<protein>
    <submittedName>
        <fullName evidence="1">Uncharacterized protein</fullName>
    </submittedName>
</protein>
<gene>
    <name evidence="1" type="ORF">MCYG_07624</name>
</gene>
<dbReference type="eggNOG" id="ENOG502SRM1">
    <property type="taxonomic scope" value="Eukaryota"/>
</dbReference>
<reference evidence="2" key="1">
    <citation type="journal article" date="2012" name="MBio">
        <title>Comparative genome analysis of Trichophyton rubrum and related dermatophytes reveals candidate genes involved in infection.</title>
        <authorList>
            <person name="Martinez D.A."/>
            <person name="Oliver B.G."/>
            <person name="Graeser Y."/>
            <person name="Goldberg J.M."/>
            <person name="Li W."/>
            <person name="Martinez-Rossi N.M."/>
            <person name="Monod M."/>
            <person name="Shelest E."/>
            <person name="Barton R.C."/>
            <person name="Birch E."/>
            <person name="Brakhage A.A."/>
            <person name="Chen Z."/>
            <person name="Gurr S.J."/>
            <person name="Heiman D."/>
            <person name="Heitman J."/>
            <person name="Kosti I."/>
            <person name="Rossi A."/>
            <person name="Saif S."/>
            <person name="Samalova M."/>
            <person name="Saunders C.W."/>
            <person name="Shea T."/>
            <person name="Summerbell R.C."/>
            <person name="Xu J."/>
            <person name="Young S."/>
            <person name="Zeng Q."/>
            <person name="Birren B.W."/>
            <person name="Cuomo C.A."/>
            <person name="White T.C."/>
        </authorList>
    </citation>
    <scope>NUCLEOTIDE SEQUENCE [LARGE SCALE GENOMIC DNA]</scope>
    <source>
        <strain evidence="2">ATCC MYA-4605 / CBS 113480</strain>
    </source>
</reference>
<proteinExistence type="predicted"/>
<evidence type="ECO:0000313" key="2">
    <source>
        <dbReference type="Proteomes" id="UP000002035"/>
    </source>
</evidence>
<keyword evidence="2" id="KW-1185">Reference proteome</keyword>
<dbReference type="OrthoDB" id="4364812at2759"/>
<accession>C5FWW5</accession>
<dbReference type="EMBL" id="DS995707">
    <property type="protein sequence ID" value="EEQ34805.1"/>
    <property type="molecule type" value="Genomic_DNA"/>
</dbReference>
<dbReference type="HOGENOM" id="CLU_1179969_0_0_1"/>
<organism evidence="1 2">
    <name type="scientific">Arthroderma otae (strain ATCC MYA-4605 / CBS 113480)</name>
    <name type="common">Microsporum canis</name>
    <dbReference type="NCBI Taxonomy" id="554155"/>
    <lineage>
        <taxon>Eukaryota</taxon>
        <taxon>Fungi</taxon>
        <taxon>Dikarya</taxon>
        <taxon>Ascomycota</taxon>
        <taxon>Pezizomycotina</taxon>
        <taxon>Eurotiomycetes</taxon>
        <taxon>Eurotiomycetidae</taxon>
        <taxon>Onygenales</taxon>
        <taxon>Arthrodermataceae</taxon>
        <taxon>Microsporum</taxon>
    </lineage>
</organism>
<dbReference type="VEuPathDB" id="FungiDB:MCYG_07624"/>
<evidence type="ECO:0000313" key="1">
    <source>
        <dbReference type="EMBL" id="EEQ34805.1"/>
    </source>
</evidence>
<name>C5FWW5_ARTOC</name>
<dbReference type="GeneID" id="9226787"/>
<dbReference type="AlphaFoldDB" id="C5FWW5"/>
<sequence length="235" mass="26434">MSKLLDVPFGLLAFDQFVAMSGGLLCLLSRANLTLRTNRRTGIQRHHCQNMSRSGEIWPKCTVYTKMLCINPRNCVLTGIFPSKDQEKYPAYIPQDLLSNLERSTDSGGLCGSLWIRTWYGHKNDKASQDAADLAHQRLWEASIYEEGDDDPPTDDFDNPISVFDNREEFAALYTLYGGGDEDEVEGEIKNRLYVAPAEVVPTPYIDACMAGSCISRLIIGARFYHIELKTKLVI</sequence>
<dbReference type="Proteomes" id="UP000002035">
    <property type="component" value="Unassembled WGS sequence"/>
</dbReference>